<feature type="transmembrane region" description="Helical" evidence="1">
    <location>
        <begin position="65"/>
        <end position="83"/>
    </location>
</feature>
<dbReference type="Proteomes" id="UP000035331">
    <property type="component" value="Chromosome"/>
</dbReference>
<dbReference type="AlphaFoldDB" id="A0A0G3CB18"/>
<organism evidence="2 3">
    <name type="scientific">Methanosarcina barkeri CM1</name>
    <dbReference type="NCBI Taxonomy" id="796385"/>
    <lineage>
        <taxon>Archaea</taxon>
        <taxon>Methanobacteriati</taxon>
        <taxon>Methanobacteriota</taxon>
        <taxon>Stenosarchaea group</taxon>
        <taxon>Methanomicrobia</taxon>
        <taxon>Methanosarcinales</taxon>
        <taxon>Methanosarcinaceae</taxon>
        <taxon>Methanosarcina</taxon>
    </lineage>
</organism>
<reference evidence="3" key="1">
    <citation type="submission" date="2014-06" db="EMBL/GenBank/DDBJ databases">
        <title>The complete genome sequence of Methanosarcina barkeri CM1.</title>
        <authorList>
            <consortium name="Pastoral Greenhouse Gas Research Consortium"/>
            <person name="Lambie S.C."/>
            <person name="Leahy S.C."/>
            <person name="Kelly W.J."/>
            <person name="Li D."/>
            <person name="Reilly K."/>
            <person name="Attwood G.T."/>
            <person name="Altermann E."/>
        </authorList>
    </citation>
    <scope>NUCLEOTIDE SEQUENCE [LARGE SCALE GENOMIC DNA]</scope>
    <source>
        <strain evidence="3">CM1</strain>
    </source>
</reference>
<accession>A0A0G3CB18</accession>
<dbReference type="EMBL" id="CP008746">
    <property type="protein sequence ID" value="AKJ39191.1"/>
    <property type="molecule type" value="Genomic_DNA"/>
</dbReference>
<name>A0A0G3CB18_METBA</name>
<keyword evidence="1" id="KW-1133">Transmembrane helix</keyword>
<gene>
    <name evidence="2" type="ORF">MCM1_2172</name>
</gene>
<keyword evidence="1" id="KW-0472">Membrane</keyword>
<protein>
    <submittedName>
        <fullName evidence="2">Uncharacterized protein</fullName>
    </submittedName>
</protein>
<evidence type="ECO:0000313" key="3">
    <source>
        <dbReference type="Proteomes" id="UP000035331"/>
    </source>
</evidence>
<evidence type="ECO:0000313" key="2">
    <source>
        <dbReference type="EMBL" id="AKJ39191.1"/>
    </source>
</evidence>
<feature type="transmembrane region" description="Helical" evidence="1">
    <location>
        <begin position="12"/>
        <end position="33"/>
    </location>
</feature>
<reference evidence="2 3" key="2">
    <citation type="journal article" date="2015" name="Stand. Genomic Sci.">
        <title>The complete genome sequence of the rumen methanogen Methanosarcina barkeri CM1.</title>
        <authorList>
            <person name="Lambie S.C."/>
            <person name="Kelly W.J."/>
            <person name="Leahy S.C."/>
            <person name="Li D."/>
            <person name="Reilly K."/>
            <person name="McAllister T.A."/>
            <person name="Valle E.R."/>
            <person name="Attwood G.T."/>
            <person name="Altermann E."/>
        </authorList>
    </citation>
    <scope>NUCLEOTIDE SEQUENCE [LARGE SCALE GENOMIC DNA]</scope>
    <source>
        <strain evidence="2 3">CM1</strain>
    </source>
</reference>
<sequence>MAFGIGSTCIYIEFVIFLRRFSAWFLLLSVRVIGKQRVKSKFAYISRPNQNWRSYSILKSRTRKFKNLFAANMAVFLVAVFLAKKQKAAGGT</sequence>
<keyword evidence="1" id="KW-0812">Transmembrane</keyword>
<evidence type="ECO:0000256" key="1">
    <source>
        <dbReference type="SAM" id="Phobius"/>
    </source>
</evidence>
<proteinExistence type="predicted"/>